<sequence>MRAKAGLVVGWKFDVDWGENFIRQFESWTIMAAPGSPHLLMVINDIMDGIRQKTKEYQVPVSGLTLDMTGDVIDFTGPGRLDSWGFEELGIGSQ</sequence>
<evidence type="ECO:0000313" key="2">
    <source>
        <dbReference type="Proteomes" id="UP001154252"/>
    </source>
</evidence>
<dbReference type="Proteomes" id="UP001154252">
    <property type="component" value="Unassembled WGS sequence"/>
</dbReference>
<accession>A0A9W4P2I7</accession>
<dbReference type="OrthoDB" id="409543at2759"/>
<gene>
    <name evidence="1" type="ORF">PEGY_LOCUS2437</name>
</gene>
<dbReference type="Gene3D" id="3.90.550.20">
    <property type="match status" value="1"/>
</dbReference>
<evidence type="ECO:0000313" key="1">
    <source>
        <dbReference type="EMBL" id="CAG8890678.1"/>
    </source>
</evidence>
<proteinExistence type="predicted"/>
<organism evidence="1 2">
    <name type="scientific">Penicillium egyptiacum</name>
    <dbReference type="NCBI Taxonomy" id="1303716"/>
    <lineage>
        <taxon>Eukaryota</taxon>
        <taxon>Fungi</taxon>
        <taxon>Dikarya</taxon>
        <taxon>Ascomycota</taxon>
        <taxon>Pezizomycotina</taxon>
        <taxon>Eurotiomycetes</taxon>
        <taxon>Eurotiomycetidae</taxon>
        <taxon>Eurotiales</taxon>
        <taxon>Aspergillaceae</taxon>
        <taxon>Penicillium</taxon>
    </lineage>
</organism>
<name>A0A9W4P2I7_9EURO</name>
<comment type="caution">
    <text evidence="1">The sequence shown here is derived from an EMBL/GenBank/DDBJ whole genome shotgun (WGS) entry which is preliminary data.</text>
</comment>
<dbReference type="EMBL" id="CAJVRC010000843">
    <property type="protein sequence ID" value="CAG8890678.1"/>
    <property type="molecule type" value="Genomic_DNA"/>
</dbReference>
<keyword evidence="2" id="KW-1185">Reference proteome</keyword>
<reference evidence="1" key="1">
    <citation type="submission" date="2021-07" db="EMBL/GenBank/DDBJ databases">
        <authorList>
            <person name="Branca A.L. A."/>
        </authorList>
    </citation>
    <scope>NUCLEOTIDE SEQUENCE</scope>
</reference>
<protein>
    <submittedName>
        <fullName evidence="1">Uncharacterized protein</fullName>
    </submittedName>
</protein>
<dbReference type="AlphaFoldDB" id="A0A9W4P2I7"/>